<protein>
    <submittedName>
        <fullName evidence="3">Molybdopterin molybdenumtransferase</fullName>
    </submittedName>
</protein>
<dbReference type="EMBL" id="UZAD01013672">
    <property type="protein sequence ID" value="VDN95631.1"/>
    <property type="molecule type" value="Genomic_DNA"/>
</dbReference>
<dbReference type="WBParaSite" id="BPAG_0001451801-mRNA-1">
    <property type="protein sequence ID" value="BPAG_0001451801-mRNA-1"/>
    <property type="gene ID" value="BPAG_0001451801"/>
</dbReference>
<dbReference type="AlphaFoldDB" id="A0A0N4TZP8"/>
<evidence type="ECO:0000313" key="1">
    <source>
        <dbReference type="EMBL" id="VDN95631.1"/>
    </source>
</evidence>
<proteinExistence type="predicted"/>
<name>A0A0N4TZP8_BRUPA</name>
<organism evidence="3">
    <name type="scientific">Brugia pahangi</name>
    <name type="common">Filarial nematode worm</name>
    <dbReference type="NCBI Taxonomy" id="6280"/>
    <lineage>
        <taxon>Eukaryota</taxon>
        <taxon>Metazoa</taxon>
        <taxon>Ecdysozoa</taxon>
        <taxon>Nematoda</taxon>
        <taxon>Chromadorea</taxon>
        <taxon>Rhabditida</taxon>
        <taxon>Spirurina</taxon>
        <taxon>Spiruromorpha</taxon>
        <taxon>Filarioidea</taxon>
        <taxon>Onchocercidae</taxon>
        <taxon>Brugia</taxon>
    </lineage>
</organism>
<dbReference type="Proteomes" id="UP000278627">
    <property type="component" value="Unassembled WGS sequence"/>
</dbReference>
<evidence type="ECO:0000313" key="2">
    <source>
        <dbReference type="Proteomes" id="UP000278627"/>
    </source>
</evidence>
<reference evidence="3" key="1">
    <citation type="submission" date="2017-02" db="UniProtKB">
        <authorList>
            <consortium name="WormBaseParasite"/>
        </authorList>
    </citation>
    <scope>IDENTIFICATION</scope>
</reference>
<gene>
    <name evidence="1" type="ORF">BPAG_LOCUS14446</name>
</gene>
<keyword evidence="2" id="KW-1185">Reference proteome</keyword>
<accession>A0A0N4TZP8</accession>
<reference evidence="1 2" key="2">
    <citation type="submission" date="2018-11" db="EMBL/GenBank/DDBJ databases">
        <authorList>
            <consortium name="Pathogen Informatics"/>
        </authorList>
    </citation>
    <scope>NUCLEOTIDE SEQUENCE [LARGE SCALE GENOMIC DNA]</scope>
</reference>
<evidence type="ECO:0000313" key="3">
    <source>
        <dbReference type="WBParaSite" id="BPAG_0001451801-mRNA-1"/>
    </source>
</evidence>
<sequence length="99" mass="11296">MTLMDVRLYQKCCKRSLSSKQLIYEKYGHPANKRIFTSKNEIIFLQVLNLIMKEVGKVDADEIQIGSGVTALRAGDSVLSVFQVLLLEDTRKSLRKESF</sequence>